<accession>A0AAN8JR17</accession>
<feature type="transmembrane region" description="Helical" evidence="2">
    <location>
        <begin position="227"/>
        <end position="248"/>
    </location>
</feature>
<feature type="region of interest" description="Disordered" evidence="1">
    <location>
        <begin position="131"/>
        <end position="167"/>
    </location>
</feature>
<keyword evidence="2" id="KW-0472">Membrane</keyword>
<dbReference type="EMBL" id="JAZGQO010000007">
    <property type="protein sequence ID" value="KAK6183227.1"/>
    <property type="molecule type" value="Genomic_DNA"/>
</dbReference>
<evidence type="ECO:0000313" key="4">
    <source>
        <dbReference type="Proteomes" id="UP001347796"/>
    </source>
</evidence>
<gene>
    <name evidence="3" type="ORF">SNE40_010748</name>
</gene>
<keyword evidence="4" id="KW-1185">Reference proteome</keyword>
<organism evidence="3 4">
    <name type="scientific">Patella caerulea</name>
    <name type="common">Rayed Mediterranean limpet</name>
    <dbReference type="NCBI Taxonomy" id="87958"/>
    <lineage>
        <taxon>Eukaryota</taxon>
        <taxon>Metazoa</taxon>
        <taxon>Spiralia</taxon>
        <taxon>Lophotrochozoa</taxon>
        <taxon>Mollusca</taxon>
        <taxon>Gastropoda</taxon>
        <taxon>Patellogastropoda</taxon>
        <taxon>Patelloidea</taxon>
        <taxon>Patellidae</taxon>
        <taxon>Patella</taxon>
    </lineage>
</organism>
<keyword evidence="2" id="KW-1133">Transmembrane helix</keyword>
<feature type="compositionally biased region" description="Polar residues" evidence="1">
    <location>
        <begin position="153"/>
        <end position="166"/>
    </location>
</feature>
<protein>
    <submittedName>
        <fullName evidence="3">Uncharacterized protein</fullName>
    </submittedName>
</protein>
<evidence type="ECO:0000256" key="1">
    <source>
        <dbReference type="SAM" id="MobiDB-lite"/>
    </source>
</evidence>
<dbReference type="Proteomes" id="UP001347796">
    <property type="component" value="Unassembled WGS sequence"/>
</dbReference>
<dbReference type="AlphaFoldDB" id="A0AAN8JR17"/>
<keyword evidence="2" id="KW-0812">Transmembrane</keyword>
<name>A0AAN8JR17_PATCE</name>
<proteinExistence type="predicted"/>
<reference evidence="3 4" key="1">
    <citation type="submission" date="2024-01" db="EMBL/GenBank/DDBJ databases">
        <title>The genome of the rayed Mediterranean limpet Patella caerulea (Linnaeus, 1758).</title>
        <authorList>
            <person name="Anh-Thu Weber A."/>
            <person name="Halstead-Nussloch G."/>
        </authorList>
    </citation>
    <scope>NUCLEOTIDE SEQUENCE [LARGE SCALE GENOMIC DNA]</scope>
    <source>
        <strain evidence="3">AATW-2023a</strain>
        <tissue evidence="3">Whole specimen</tissue>
    </source>
</reference>
<comment type="caution">
    <text evidence="3">The sequence shown here is derived from an EMBL/GenBank/DDBJ whole genome shotgun (WGS) entry which is preliminary data.</text>
</comment>
<evidence type="ECO:0000313" key="3">
    <source>
        <dbReference type="EMBL" id="KAK6183227.1"/>
    </source>
</evidence>
<evidence type="ECO:0000256" key="2">
    <source>
        <dbReference type="SAM" id="Phobius"/>
    </source>
</evidence>
<sequence>MDGRLNPEAPIKMDGYLNPQVINYETSELPHQNSTNYTPDPARQRHNYANDDARRDETAMPANGGYLHAKATNYDVDNHKPQPQPRARTKTRFDSGVADLEMHHVSGLSPTRSSMSYEYVDNVNHYEEVPTLDNRLPTPDVPPAVPEPLGQRSPDSQTTITSGVTSDTDDRAMVFRSRSINSKRKKISNPLYSRMISGASNIFSDQKTNESTKKIDSLERQVSCQCLVILILFIVTLGATALCIYLMIAHSDSFINNNELLVRIQKLEEANAKLYQSSALKTNNSVFESNLNQININQQQLEFTYKNLTSQITSIHNDLQQQIYNVSKMPGPPGVGNLSACFYSNSTATSTGSDAIDSETSWKPELTQLNDYVVMSAFCTVTGGTRYELEVLFHAPNSVQYNCRCSGAVSGMAIRYCVIHYVLCPRYSYSTPIVP</sequence>